<dbReference type="OrthoDB" id="9972904at2759"/>
<evidence type="ECO:0000256" key="1">
    <source>
        <dbReference type="ARBA" id="ARBA00004141"/>
    </source>
</evidence>
<dbReference type="AlphaFoldDB" id="A0A1S3HVM0"/>
<sequence>MSKIDLGDREKRERYLRCLVSGFIILLLIQGVLMLSLSSWTLSRQIFACTFLHQYQVPVYLDLIVGAAVTILGLFGAYNNILRGGNLQFVRRFLWIFISVLIVEICCAVLIGHDAAAIQDGDLLKILKKSQGEYLLNDTEEQKCWDTLQMNFKCCGIHNMSDWSRPLPPKTCLCDANSLSAKENCGFQGPGEYQVYKLGCYDLLHEEMKRDFSMLIALNVICTVVQILQVFGSAYCVMKIQNPLTVHVT</sequence>
<keyword evidence="3 5" id="KW-1133">Transmembrane helix</keyword>
<proteinExistence type="predicted"/>
<feature type="transmembrane region" description="Helical" evidence="5">
    <location>
        <begin position="60"/>
        <end position="81"/>
    </location>
</feature>
<evidence type="ECO:0000256" key="4">
    <source>
        <dbReference type="ARBA" id="ARBA00023136"/>
    </source>
</evidence>
<dbReference type="CDD" id="cd03127">
    <property type="entry name" value="tetraspanin_LEL"/>
    <property type="match status" value="1"/>
</dbReference>
<dbReference type="GO" id="GO:0016020">
    <property type="term" value="C:membrane"/>
    <property type="evidence" value="ECO:0007669"/>
    <property type="project" value="UniProtKB-SubCell"/>
</dbReference>
<comment type="subcellular location">
    <subcellularLocation>
        <location evidence="1">Membrane</location>
        <topology evidence="1">Multi-pass membrane protein</topology>
    </subcellularLocation>
</comment>
<evidence type="ECO:0000256" key="2">
    <source>
        <dbReference type="ARBA" id="ARBA00022692"/>
    </source>
</evidence>
<feature type="transmembrane region" description="Helical" evidence="5">
    <location>
        <begin position="93"/>
        <end position="113"/>
    </location>
</feature>
<gene>
    <name evidence="7" type="primary">LOC106158580</name>
</gene>
<dbReference type="Gene3D" id="1.10.1450.10">
    <property type="entry name" value="Tetraspanin"/>
    <property type="match status" value="1"/>
</dbReference>
<dbReference type="GeneID" id="106158580"/>
<dbReference type="InterPro" id="IPR008952">
    <property type="entry name" value="Tetraspanin_EC2_sf"/>
</dbReference>
<accession>A0A1S3HVM0</accession>
<dbReference type="InterPro" id="IPR018499">
    <property type="entry name" value="Tetraspanin/Peripherin"/>
</dbReference>
<evidence type="ECO:0000313" key="7">
    <source>
        <dbReference type="RefSeq" id="XP_013390087.1"/>
    </source>
</evidence>
<dbReference type="Proteomes" id="UP000085678">
    <property type="component" value="Unplaced"/>
</dbReference>
<evidence type="ECO:0000256" key="5">
    <source>
        <dbReference type="SAM" id="Phobius"/>
    </source>
</evidence>
<feature type="transmembrane region" description="Helical" evidence="5">
    <location>
        <begin position="20"/>
        <end position="40"/>
    </location>
</feature>
<dbReference type="PANTHER" id="PTHR19282">
    <property type="entry name" value="TETRASPANIN"/>
    <property type="match status" value="1"/>
</dbReference>
<keyword evidence="2 5" id="KW-0812">Transmembrane</keyword>
<dbReference type="InParanoid" id="A0A1S3HVM0"/>
<dbReference type="SUPFAM" id="SSF48652">
    <property type="entry name" value="Tetraspanin"/>
    <property type="match status" value="1"/>
</dbReference>
<dbReference type="RefSeq" id="XP_013390087.1">
    <property type="nucleotide sequence ID" value="XM_013534633.2"/>
</dbReference>
<keyword evidence="6" id="KW-1185">Reference proteome</keyword>
<reference evidence="7" key="1">
    <citation type="submission" date="2025-08" db="UniProtKB">
        <authorList>
            <consortium name="RefSeq"/>
        </authorList>
    </citation>
    <scope>IDENTIFICATION</scope>
    <source>
        <tissue evidence="7">Gonads</tissue>
    </source>
</reference>
<organism evidence="6 7">
    <name type="scientific">Lingula anatina</name>
    <name type="common">Brachiopod</name>
    <name type="synonym">Lingula unguis</name>
    <dbReference type="NCBI Taxonomy" id="7574"/>
    <lineage>
        <taxon>Eukaryota</taxon>
        <taxon>Metazoa</taxon>
        <taxon>Spiralia</taxon>
        <taxon>Lophotrochozoa</taxon>
        <taxon>Brachiopoda</taxon>
        <taxon>Linguliformea</taxon>
        <taxon>Lingulata</taxon>
        <taxon>Lingulida</taxon>
        <taxon>Linguloidea</taxon>
        <taxon>Lingulidae</taxon>
        <taxon>Lingula</taxon>
    </lineage>
</organism>
<evidence type="ECO:0000256" key="3">
    <source>
        <dbReference type="ARBA" id="ARBA00022989"/>
    </source>
</evidence>
<name>A0A1S3HVM0_LINAN</name>
<dbReference type="Pfam" id="PF00335">
    <property type="entry name" value="Tetraspanin"/>
    <property type="match status" value="1"/>
</dbReference>
<dbReference type="KEGG" id="lak:106158580"/>
<feature type="transmembrane region" description="Helical" evidence="5">
    <location>
        <begin position="212"/>
        <end position="237"/>
    </location>
</feature>
<evidence type="ECO:0000313" key="6">
    <source>
        <dbReference type="Proteomes" id="UP000085678"/>
    </source>
</evidence>
<protein>
    <submittedName>
        <fullName evidence="7">Tetraspanin-4-like</fullName>
    </submittedName>
</protein>
<keyword evidence="4 5" id="KW-0472">Membrane</keyword>
<dbReference type="PANTHER" id="PTHR19282:SF417">
    <property type="entry name" value="TETRASPANIN TSPA-RELATED"/>
    <property type="match status" value="1"/>
</dbReference>